<feature type="region of interest" description="Disordered" evidence="2">
    <location>
        <begin position="268"/>
        <end position="307"/>
    </location>
</feature>
<accession>A0A550C6L6</accession>
<feature type="region of interest" description="Disordered" evidence="2">
    <location>
        <begin position="177"/>
        <end position="250"/>
    </location>
</feature>
<feature type="compositionally biased region" description="Low complexity" evidence="2">
    <location>
        <begin position="229"/>
        <end position="247"/>
    </location>
</feature>
<feature type="coiled-coil region" evidence="1">
    <location>
        <begin position="40"/>
        <end position="74"/>
    </location>
</feature>
<proteinExistence type="predicted"/>
<evidence type="ECO:0000313" key="4">
    <source>
        <dbReference type="Proteomes" id="UP000320762"/>
    </source>
</evidence>
<keyword evidence="1" id="KW-0175">Coiled coil</keyword>
<dbReference type="PANTHER" id="PTHR15276">
    <property type="entry name" value="H4 D10S170 PROTEIN-RELATED"/>
    <property type="match status" value="1"/>
</dbReference>
<organism evidence="3 4">
    <name type="scientific">Schizophyllum amplum</name>
    <dbReference type="NCBI Taxonomy" id="97359"/>
    <lineage>
        <taxon>Eukaryota</taxon>
        <taxon>Fungi</taxon>
        <taxon>Dikarya</taxon>
        <taxon>Basidiomycota</taxon>
        <taxon>Agaricomycotina</taxon>
        <taxon>Agaricomycetes</taxon>
        <taxon>Agaricomycetidae</taxon>
        <taxon>Agaricales</taxon>
        <taxon>Schizophyllaceae</taxon>
        <taxon>Schizophyllum</taxon>
    </lineage>
</organism>
<feature type="region of interest" description="Disordered" evidence="2">
    <location>
        <begin position="1"/>
        <end position="31"/>
    </location>
</feature>
<feature type="region of interest" description="Disordered" evidence="2">
    <location>
        <begin position="91"/>
        <end position="117"/>
    </location>
</feature>
<comment type="caution">
    <text evidence="3">The sequence shown here is derived from an EMBL/GenBank/DDBJ whole genome shotgun (WGS) entry which is preliminary data.</text>
</comment>
<dbReference type="AlphaFoldDB" id="A0A550C6L6"/>
<feature type="compositionally biased region" description="Basic and acidic residues" evidence="2">
    <location>
        <begin position="1"/>
        <end position="11"/>
    </location>
</feature>
<dbReference type="Proteomes" id="UP000320762">
    <property type="component" value="Unassembled WGS sequence"/>
</dbReference>
<protein>
    <submittedName>
        <fullName evidence="3">Uncharacterized protein</fullName>
    </submittedName>
</protein>
<evidence type="ECO:0000313" key="3">
    <source>
        <dbReference type="EMBL" id="TRM60447.1"/>
    </source>
</evidence>
<name>A0A550C6L6_9AGAR</name>
<reference evidence="3 4" key="1">
    <citation type="journal article" date="2019" name="New Phytol.">
        <title>Comparative genomics reveals unique wood-decay strategies and fruiting body development in the Schizophyllaceae.</title>
        <authorList>
            <person name="Almasi E."/>
            <person name="Sahu N."/>
            <person name="Krizsan K."/>
            <person name="Balint B."/>
            <person name="Kovacs G.M."/>
            <person name="Kiss B."/>
            <person name="Cseklye J."/>
            <person name="Drula E."/>
            <person name="Henrissat B."/>
            <person name="Nagy I."/>
            <person name="Chovatia M."/>
            <person name="Adam C."/>
            <person name="LaButti K."/>
            <person name="Lipzen A."/>
            <person name="Riley R."/>
            <person name="Grigoriev I.V."/>
            <person name="Nagy L.G."/>
        </authorList>
    </citation>
    <scope>NUCLEOTIDE SEQUENCE [LARGE SCALE GENOMIC DNA]</scope>
    <source>
        <strain evidence="3 4">NL-1724</strain>
    </source>
</reference>
<feature type="compositionally biased region" description="Polar residues" evidence="2">
    <location>
        <begin position="91"/>
        <end position="115"/>
    </location>
</feature>
<dbReference type="OrthoDB" id="78858at2759"/>
<keyword evidence="4" id="KW-1185">Reference proteome</keyword>
<sequence>MPSRVVPDHHSTMSMSPPLRRLSTGNEDRTSKEELINAYEAEEERIINTLSRKLERLREEKIDLENVLEAESESHVNKLMRELTALRLAQQQTASGAGPSSNGSLGAQSFLSGQGPSADAMLEAMRQENEQLRHRLADVERDFIRVSRLNEIYREELIEHRNRLGISVDNLIGLASSDPYSQPTHRRKSSTPSPAAHVQGANPHLPTRTITAVPIPRPASQIRRPVNQSSESTTSLSYSPSSPESPYAFSPLHTNSASFVSTTTNMTSPPSFTAPHTWGAGPGTNTASSSLTYPSVPPPSLSSSFGSPTASTCLLANAILREELKRFRGRVAETGSLADISRSHSHSRRSSVDRGHPKLDSATERRVTPDELEGVSMDGVAS</sequence>
<dbReference type="EMBL" id="VDMD01000022">
    <property type="protein sequence ID" value="TRM60447.1"/>
    <property type="molecule type" value="Genomic_DNA"/>
</dbReference>
<dbReference type="STRING" id="97359.A0A550C6L6"/>
<dbReference type="InterPro" id="IPR019152">
    <property type="entry name" value="DUF2046"/>
</dbReference>
<feature type="region of interest" description="Disordered" evidence="2">
    <location>
        <begin position="333"/>
        <end position="382"/>
    </location>
</feature>
<feature type="compositionally biased region" description="Basic and acidic residues" evidence="2">
    <location>
        <begin position="350"/>
        <end position="369"/>
    </location>
</feature>
<evidence type="ECO:0000256" key="1">
    <source>
        <dbReference type="SAM" id="Coils"/>
    </source>
</evidence>
<evidence type="ECO:0000256" key="2">
    <source>
        <dbReference type="SAM" id="MobiDB-lite"/>
    </source>
</evidence>
<gene>
    <name evidence="3" type="ORF">BD626DRAFT_505397</name>
</gene>
<dbReference type="PANTHER" id="PTHR15276:SF0">
    <property type="entry name" value="COILED-COIL DOMAIN-CONTAINING PROTEIN 6"/>
    <property type="match status" value="1"/>
</dbReference>
<dbReference type="Pfam" id="PF09755">
    <property type="entry name" value="DUF2046"/>
    <property type="match status" value="1"/>
</dbReference>